<evidence type="ECO:0000256" key="5">
    <source>
        <dbReference type="ARBA" id="ARBA00023136"/>
    </source>
</evidence>
<dbReference type="AlphaFoldDB" id="A0ABD0RWI5"/>
<feature type="non-terminal residue" evidence="7">
    <location>
        <position position="64"/>
    </location>
</feature>
<keyword evidence="5 6" id="KW-0472">Membrane</keyword>
<reference evidence="7 8" key="1">
    <citation type="submission" date="2024-05" db="EMBL/GenBank/DDBJ databases">
        <title>Genome sequencing and assembly of Indian major carp, Cirrhinus mrigala (Hamilton, 1822).</title>
        <authorList>
            <person name="Mohindra V."/>
            <person name="Chowdhury L.M."/>
            <person name="Lal K."/>
            <person name="Jena J.K."/>
        </authorList>
    </citation>
    <scope>NUCLEOTIDE SEQUENCE [LARGE SCALE GENOMIC DNA]</scope>
    <source>
        <strain evidence="7">CM1030</strain>
        <tissue evidence="7">Blood</tissue>
    </source>
</reference>
<feature type="transmembrane region" description="Helical" evidence="6">
    <location>
        <begin position="6"/>
        <end position="27"/>
    </location>
</feature>
<evidence type="ECO:0000256" key="4">
    <source>
        <dbReference type="ARBA" id="ARBA00022989"/>
    </source>
</evidence>
<keyword evidence="8" id="KW-1185">Reference proteome</keyword>
<sequence length="64" mass="6985">LPVTRSLVVVLVCVIGLLCYAVAGAIMRKLDQMDLRRASVVPLCGKDGLYKYEIQVKTGWAYGA</sequence>
<evidence type="ECO:0000256" key="3">
    <source>
        <dbReference type="ARBA" id="ARBA00022737"/>
    </source>
</evidence>
<dbReference type="EMBL" id="JAMKFB020000001">
    <property type="protein sequence ID" value="KAL0202826.1"/>
    <property type="molecule type" value="Genomic_DNA"/>
</dbReference>
<dbReference type="Proteomes" id="UP001529510">
    <property type="component" value="Unassembled WGS sequence"/>
</dbReference>
<name>A0ABD0RWI5_CIRMR</name>
<dbReference type="PANTHER" id="PTHR46730:SF3">
    <property type="entry name" value="POLYCYSTIN-1"/>
    <property type="match status" value="1"/>
</dbReference>
<dbReference type="PANTHER" id="PTHR46730">
    <property type="entry name" value="POLYCYSTIN-1"/>
    <property type="match status" value="1"/>
</dbReference>
<gene>
    <name evidence="7" type="ORF">M9458_000844</name>
</gene>
<accession>A0ABD0RWI5</accession>
<evidence type="ECO:0000256" key="6">
    <source>
        <dbReference type="SAM" id="Phobius"/>
    </source>
</evidence>
<dbReference type="GO" id="GO:0016020">
    <property type="term" value="C:membrane"/>
    <property type="evidence" value="ECO:0007669"/>
    <property type="project" value="UniProtKB-SubCell"/>
</dbReference>
<proteinExistence type="predicted"/>
<protein>
    <submittedName>
        <fullName evidence="7">Uncharacterized protein</fullName>
    </submittedName>
</protein>
<feature type="non-terminal residue" evidence="7">
    <location>
        <position position="1"/>
    </location>
</feature>
<keyword evidence="2 6" id="KW-0812">Transmembrane</keyword>
<comment type="subcellular location">
    <subcellularLocation>
        <location evidence="1">Membrane</location>
    </subcellularLocation>
</comment>
<evidence type="ECO:0000313" key="8">
    <source>
        <dbReference type="Proteomes" id="UP001529510"/>
    </source>
</evidence>
<evidence type="ECO:0000313" key="7">
    <source>
        <dbReference type="EMBL" id="KAL0202826.1"/>
    </source>
</evidence>
<comment type="caution">
    <text evidence="7">The sequence shown here is derived from an EMBL/GenBank/DDBJ whole genome shotgun (WGS) entry which is preliminary data.</text>
</comment>
<organism evidence="7 8">
    <name type="scientific">Cirrhinus mrigala</name>
    <name type="common">Mrigala</name>
    <dbReference type="NCBI Taxonomy" id="683832"/>
    <lineage>
        <taxon>Eukaryota</taxon>
        <taxon>Metazoa</taxon>
        <taxon>Chordata</taxon>
        <taxon>Craniata</taxon>
        <taxon>Vertebrata</taxon>
        <taxon>Euteleostomi</taxon>
        <taxon>Actinopterygii</taxon>
        <taxon>Neopterygii</taxon>
        <taxon>Teleostei</taxon>
        <taxon>Ostariophysi</taxon>
        <taxon>Cypriniformes</taxon>
        <taxon>Cyprinidae</taxon>
        <taxon>Labeoninae</taxon>
        <taxon>Labeonini</taxon>
        <taxon>Cirrhinus</taxon>
    </lineage>
</organism>
<evidence type="ECO:0000256" key="1">
    <source>
        <dbReference type="ARBA" id="ARBA00004370"/>
    </source>
</evidence>
<keyword evidence="4 6" id="KW-1133">Transmembrane helix</keyword>
<keyword evidence="3" id="KW-0677">Repeat</keyword>
<evidence type="ECO:0000256" key="2">
    <source>
        <dbReference type="ARBA" id="ARBA00022692"/>
    </source>
</evidence>